<dbReference type="GO" id="GO:0019442">
    <property type="term" value="P:L-tryptophan catabolic process to acetyl-CoA"/>
    <property type="evidence" value="ECO:0007669"/>
    <property type="project" value="TreeGrafter"/>
</dbReference>
<keyword evidence="2" id="KW-1185">Reference proteome</keyword>
<evidence type="ECO:0000313" key="1">
    <source>
        <dbReference type="EMBL" id="KAK3594660.1"/>
    </source>
</evidence>
<reference evidence="1" key="1">
    <citation type="journal article" date="2021" name="Genome Biol. Evol.">
        <title>A High-Quality Reference Genome for a Parasitic Bivalve with Doubly Uniparental Inheritance (Bivalvia: Unionida).</title>
        <authorList>
            <person name="Smith C.H."/>
        </authorList>
    </citation>
    <scope>NUCLEOTIDE SEQUENCE</scope>
    <source>
        <strain evidence="1">CHS0354</strain>
    </source>
</reference>
<dbReference type="PANTHER" id="PTHR10138:SF0">
    <property type="entry name" value="TRYPTOPHAN 2,3-DIOXYGENASE"/>
    <property type="match status" value="1"/>
</dbReference>
<dbReference type="Gene3D" id="1.20.58.480">
    <property type="match status" value="1"/>
</dbReference>
<dbReference type="Pfam" id="PF03301">
    <property type="entry name" value="Trp_dioxygenase"/>
    <property type="match status" value="1"/>
</dbReference>
<reference evidence="1" key="2">
    <citation type="journal article" date="2021" name="Genome Biol. Evol.">
        <title>Developing a high-quality reference genome for a parasitic bivalve with doubly uniparental inheritance (Bivalvia: Unionida).</title>
        <authorList>
            <person name="Smith C.H."/>
        </authorList>
    </citation>
    <scope>NUCLEOTIDE SEQUENCE</scope>
    <source>
        <strain evidence="1">CHS0354</strain>
        <tissue evidence="1">Mantle</tissue>
    </source>
</reference>
<dbReference type="GO" id="GO:0004833">
    <property type="term" value="F:L-tryptophan 2,3-dioxygenase activity"/>
    <property type="evidence" value="ECO:0007669"/>
    <property type="project" value="InterPro"/>
</dbReference>
<dbReference type="GO" id="GO:0019441">
    <property type="term" value="P:L-tryptophan catabolic process to kynurenine"/>
    <property type="evidence" value="ECO:0007669"/>
    <property type="project" value="InterPro"/>
</dbReference>
<evidence type="ECO:0000313" key="2">
    <source>
        <dbReference type="Proteomes" id="UP001195483"/>
    </source>
</evidence>
<dbReference type="GO" id="GO:0046872">
    <property type="term" value="F:metal ion binding"/>
    <property type="evidence" value="ECO:0007669"/>
    <property type="project" value="InterPro"/>
</dbReference>
<dbReference type="SUPFAM" id="SSF140959">
    <property type="entry name" value="Indolic compounds 2,3-dioxygenase-like"/>
    <property type="match status" value="1"/>
</dbReference>
<dbReference type="AlphaFoldDB" id="A0AAE0VZE0"/>
<gene>
    <name evidence="1" type="ORF">CHS0354_003584</name>
</gene>
<sequence>MHRINLILKLIIEHFTIMETMTPMDFLEFRGYLSPASGFQSLQFRLIEKKLGLEENDRVPYCQQHYTAVFNDQSKQLVNKSLSEKSSQGGGGTVVRE</sequence>
<protein>
    <submittedName>
        <fullName evidence="1">Uncharacterized protein</fullName>
    </submittedName>
</protein>
<dbReference type="InterPro" id="IPR037217">
    <property type="entry name" value="Trp/Indoleamine_2_3_dOase-like"/>
</dbReference>
<reference evidence="1" key="3">
    <citation type="submission" date="2023-05" db="EMBL/GenBank/DDBJ databases">
        <authorList>
            <person name="Smith C.H."/>
        </authorList>
    </citation>
    <scope>NUCLEOTIDE SEQUENCE</scope>
    <source>
        <strain evidence="1">CHS0354</strain>
        <tissue evidence="1">Mantle</tissue>
    </source>
</reference>
<dbReference type="Proteomes" id="UP001195483">
    <property type="component" value="Unassembled WGS sequence"/>
</dbReference>
<name>A0AAE0VZE0_9BIVA</name>
<proteinExistence type="predicted"/>
<dbReference type="PANTHER" id="PTHR10138">
    <property type="entry name" value="TRYPTOPHAN 2,3-DIOXYGENASE"/>
    <property type="match status" value="1"/>
</dbReference>
<accession>A0AAE0VZE0</accession>
<organism evidence="1 2">
    <name type="scientific">Potamilus streckersoni</name>
    <dbReference type="NCBI Taxonomy" id="2493646"/>
    <lineage>
        <taxon>Eukaryota</taxon>
        <taxon>Metazoa</taxon>
        <taxon>Spiralia</taxon>
        <taxon>Lophotrochozoa</taxon>
        <taxon>Mollusca</taxon>
        <taxon>Bivalvia</taxon>
        <taxon>Autobranchia</taxon>
        <taxon>Heteroconchia</taxon>
        <taxon>Palaeoheterodonta</taxon>
        <taxon>Unionida</taxon>
        <taxon>Unionoidea</taxon>
        <taxon>Unionidae</taxon>
        <taxon>Ambleminae</taxon>
        <taxon>Lampsilini</taxon>
        <taxon>Potamilus</taxon>
    </lineage>
</organism>
<dbReference type="GO" id="GO:0020037">
    <property type="term" value="F:heme binding"/>
    <property type="evidence" value="ECO:0007669"/>
    <property type="project" value="InterPro"/>
</dbReference>
<dbReference type="EMBL" id="JAEAOA010000282">
    <property type="protein sequence ID" value="KAK3594660.1"/>
    <property type="molecule type" value="Genomic_DNA"/>
</dbReference>
<dbReference type="InterPro" id="IPR004981">
    <property type="entry name" value="Trp_2_3_dOase"/>
</dbReference>
<comment type="caution">
    <text evidence="1">The sequence shown here is derived from an EMBL/GenBank/DDBJ whole genome shotgun (WGS) entry which is preliminary data.</text>
</comment>